<dbReference type="Gene3D" id="1.10.1160.10">
    <property type="entry name" value="Glutamyl-trna Synthetase, Domain 2"/>
    <property type="match status" value="1"/>
</dbReference>
<evidence type="ECO:0000313" key="11">
    <source>
        <dbReference type="EMBL" id="BDZ49288.1"/>
    </source>
</evidence>
<dbReference type="InterPro" id="IPR033910">
    <property type="entry name" value="GluRS_core"/>
</dbReference>
<dbReference type="PRINTS" id="PR00987">
    <property type="entry name" value="TRNASYNTHGLU"/>
</dbReference>
<comment type="similarity">
    <text evidence="1 8">Belongs to the class-I aminoacyl-tRNA synthetase family. Glutamate--tRNA ligase type 1 subfamily.</text>
</comment>
<dbReference type="InterPro" id="IPR045462">
    <property type="entry name" value="aa-tRNA-synth_I_cd-bd"/>
</dbReference>
<gene>
    <name evidence="8 11" type="primary">gltX</name>
    <name evidence="11" type="ORF">GCM10025867_15290</name>
</gene>
<dbReference type="Proteomes" id="UP001321486">
    <property type="component" value="Chromosome"/>
</dbReference>
<comment type="caution">
    <text evidence="8">Lacks conserved residue(s) required for the propagation of feature annotation.</text>
</comment>
<dbReference type="Pfam" id="PF19269">
    <property type="entry name" value="Anticodon_2"/>
    <property type="match status" value="1"/>
</dbReference>
<keyword evidence="6 8" id="KW-0648">Protein biosynthesis</keyword>
<evidence type="ECO:0000256" key="6">
    <source>
        <dbReference type="ARBA" id="ARBA00022917"/>
    </source>
</evidence>
<dbReference type="InterPro" id="IPR004527">
    <property type="entry name" value="Glu-tRNA-ligase_bac/mito"/>
</dbReference>
<keyword evidence="2 8" id="KW-0963">Cytoplasm</keyword>
<keyword evidence="5 8" id="KW-0067">ATP-binding</keyword>
<evidence type="ECO:0000256" key="1">
    <source>
        <dbReference type="ARBA" id="ARBA00007894"/>
    </source>
</evidence>
<dbReference type="Pfam" id="PF00749">
    <property type="entry name" value="tRNA-synt_1c"/>
    <property type="match status" value="1"/>
</dbReference>
<dbReference type="InterPro" id="IPR020061">
    <property type="entry name" value="Glu_tRNA_lig_a-bdl"/>
</dbReference>
<comment type="catalytic activity">
    <reaction evidence="8">
        <text>tRNA(Glu) + L-glutamate + ATP = L-glutamyl-tRNA(Glu) + AMP + diphosphate</text>
        <dbReference type="Rhea" id="RHEA:23540"/>
        <dbReference type="Rhea" id="RHEA-COMP:9663"/>
        <dbReference type="Rhea" id="RHEA-COMP:9680"/>
        <dbReference type="ChEBI" id="CHEBI:29985"/>
        <dbReference type="ChEBI" id="CHEBI:30616"/>
        <dbReference type="ChEBI" id="CHEBI:33019"/>
        <dbReference type="ChEBI" id="CHEBI:78442"/>
        <dbReference type="ChEBI" id="CHEBI:78520"/>
        <dbReference type="ChEBI" id="CHEBI:456215"/>
        <dbReference type="EC" id="6.1.1.17"/>
    </reaction>
</comment>
<keyword evidence="4 8" id="KW-0547">Nucleotide-binding</keyword>
<evidence type="ECO:0000256" key="2">
    <source>
        <dbReference type="ARBA" id="ARBA00022490"/>
    </source>
</evidence>
<dbReference type="SUPFAM" id="SSF48163">
    <property type="entry name" value="An anticodon-binding domain of class I aminoacyl-tRNA synthetases"/>
    <property type="match status" value="1"/>
</dbReference>
<dbReference type="InterPro" id="IPR049940">
    <property type="entry name" value="GluQ/Sye"/>
</dbReference>
<keyword evidence="12" id="KW-1185">Reference proteome</keyword>
<comment type="subunit">
    <text evidence="8">Monomer.</text>
</comment>
<keyword evidence="3 8" id="KW-0436">Ligase</keyword>
<dbReference type="Gene3D" id="1.10.8.70">
    <property type="entry name" value="Glutamate-tRNA synthetase, class I, anticodon-binding domain 1"/>
    <property type="match status" value="1"/>
</dbReference>
<dbReference type="InterPro" id="IPR000924">
    <property type="entry name" value="Glu/Gln-tRNA-synth"/>
</dbReference>
<dbReference type="PANTHER" id="PTHR43311:SF2">
    <property type="entry name" value="GLUTAMATE--TRNA LIGASE, MITOCHONDRIAL-RELATED"/>
    <property type="match status" value="1"/>
</dbReference>
<dbReference type="RefSeq" id="WP_286346107.1">
    <property type="nucleotide sequence ID" value="NZ_AP027732.1"/>
</dbReference>
<feature type="domain" description="Glutamyl/glutaminyl-tRNA synthetase class Ib catalytic" evidence="9">
    <location>
        <begin position="13"/>
        <end position="329"/>
    </location>
</feature>
<evidence type="ECO:0000256" key="5">
    <source>
        <dbReference type="ARBA" id="ARBA00022840"/>
    </source>
</evidence>
<sequence>MSASFTTATGADVRVRFCPSPTGTPHVGLIRTALFNWAYARHNGGKLIFRIEDTDAARDSEESYAQIIDALRWLKLDWDEGVEVGGPNGPYRQSQRHDVYQGVIDQLKERGLLYESFATADEIEARNVANGRDPKQGYDNFERDLTDAEREAFRAEGRSPALRLRVPDRDLSFDDLVRGEITFPEGSFKDFVVVRPNGIPLYTFVNPVDDALMGVTHVLRGEDILSSTPRQIALYEALVEIGLTTYIPRFGHLPYVMGGGNKKLSKRDPEANLFLHRDNGFIPEGLVNYLALLGWSLTHDRDVFSLDEMVAAFDVADVNPSPARFDEKKAESINGDHIRLLAADDFAGRLVPYLGDYLATPPTAAQQRTLDDAAPLVQERMQLLGETPGLLGFLFTSDDDLTFDDDALKTLGDTSGDVLRAALVALGGVGHWTAAELEVALRGALVDQLGIKPRNAFGPLRVAISGRRISPPLFESMEILGRDSTVARLEKLLARP</sequence>
<evidence type="ECO:0000259" key="9">
    <source>
        <dbReference type="Pfam" id="PF00749"/>
    </source>
</evidence>
<evidence type="ECO:0000256" key="7">
    <source>
        <dbReference type="ARBA" id="ARBA00023146"/>
    </source>
</evidence>
<comment type="subcellular location">
    <subcellularLocation>
        <location evidence="8">Cytoplasm</location>
    </subcellularLocation>
</comment>
<evidence type="ECO:0000313" key="12">
    <source>
        <dbReference type="Proteomes" id="UP001321486"/>
    </source>
</evidence>
<dbReference type="InterPro" id="IPR014729">
    <property type="entry name" value="Rossmann-like_a/b/a_fold"/>
</dbReference>
<evidence type="ECO:0000256" key="8">
    <source>
        <dbReference type="HAMAP-Rule" id="MF_00022"/>
    </source>
</evidence>
<dbReference type="CDD" id="cd00808">
    <property type="entry name" value="GluRS_core"/>
    <property type="match status" value="1"/>
</dbReference>
<feature type="short sequence motif" description="'HIGH' region" evidence="8">
    <location>
        <begin position="19"/>
        <end position="29"/>
    </location>
</feature>
<dbReference type="Gene3D" id="1.10.10.350">
    <property type="match status" value="1"/>
</dbReference>
<reference evidence="12" key="1">
    <citation type="journal article" date="2019" name="Int. J. Syst. Evol. Microbiol.">
        <title>The Global Catalogue of Microorganisms (GCM) 10K type strain sequencing project: providing services to taxonomists for standard genome sequencing and annotation.</title>
        <authorList>
            <consortium name="The Broad Institute Genomics Platform"/>
            <consortium name="The Broad Institute Genome Sequencing Center for Infectious Disease"/>
            <person name="Wu L."/>
            <person name="Ma J."/>
        </authorList>
    </citation>
    <scope>NUCLEOTIDE SEQUENCE [LARGE SCALE GENOMIC DNA]</scope>
    <source>
        <strain evidence="12">NBRC 108728</strain>
    </source>
</reference>
<evidence type="ECO:0000256" key="4">
    <source>
        <dbReference type="ARBA" id="ARBA00022741"/>
    </source>
</evidence>
<feature type="domain" description="Aminoacyl-tRNA synthetase class I anticodon-binding" evidence="10">
    <location>
        <begin position="346"/>
        <end position="492"/>
    </location>
</feature>
<keyword evidence="7 8" id="KW-0030">Aminoacyl-tRNA synthetase</keyword>
<dbReference type="EMBL" id="AP027732">
    <property type="protein sequence ID" value="BDZ49288.1"/>
    <property type="molecule type" value="Genomic_DNA"/>
</dbReference>
<accession>A0ABM8GLK7</accession>
<dbReference type="HAMAP" id="MF_00022">
    <property type="entry name" value="Glu_tRNA_synth_type1"/>
    <property type="match status" value="1"/>
</dbReference>
<name>A0ABM8GLK7_9MICO</name>
<dbReference type="InterPro" id="IPR020752">
    <property type="entry name" value="Glu-tRNA-synth_I_codon-bd_sub1"/>
</dbReference>
<dbReference type="NCBIfam" id="TIGR00464">
    <property type="entry name" value="gltX_bact"/>
    <property type="match status" value="1"/>
</dbReference>
<dbReference type="SUPFAM" id="SSF52374">
    <property type="entry name" value="Nucleotidylyl transferase"/>
    <property type="match status" value="1"/>
</dbReference>
<dbReference type="Gene3D" id="3.90.800.10">
    <property type="entry name" value="Glutamyl-tRNA Synthetase, Domain 3"/>
    <property type="match status" value="1"/>
</dbReference>
<comment type="function">
    <text evidence="8">Catalyzes the attachment of glutamate to tRNA(Glu) in a two-step reaction: glutamate is first activated by ATP to form Glu-AMP and then transferred to the acceptor end of tRNA(Glu).</text>
</comment>
<organism evidence="11 12">
    <name type="scientific">Frondihabitans sucicola</name>
    <dbReference type="NCBI Taxonomy" id="1268041"/>
    <lineage>
        <taxon>Bacteria</taxon>
        <taxon>Bacillati</taxon>
        <taxon>Actinomycetota</taxon>
        <taxon>Actinomycetes</taxon>
        <taxon>Micrococcales</taxon>
        <taxon>Microbacteriaceae</taxon>
        <taxon>Frondihabitans</taxon>
    </lineage>
</organism>
<dbReference type="PANTHER" id="PTHR43311">
    <property type="entry name" value="GLUTAMATE--TRNA LIGASE"/>
    <property type="match status" value="1"/>
</dbReference>
<dbReference type="GO" id="GO:0016874">
    <property type="term" value="F:ligase activity"/>
    <property type="evidence" value="ECO:0007669"/>
    <property type="project" value="UniProtKB-KW"/>
</dbReference>
<dbReference type="InterPro" id="IPR008925">
    <property type="entry name" value="aa_tRNA-synth_I_cd-bd_sf"/>
</dbReference>
<dbReference type="InterPro" id="IPR020751">
    <property type="entry name" value="aa-tRNA-synth_I_codon-bd_sub2"/>
</dbReference>
<proteinExistence type="inferred from homology"/>
<evidence type="ECO:0000256" key="3">
    <source>
        <dbReference type="ARBA" id="ARBA00022598"/>
    </source>
</evidence>
<feature type="short sequence motif" description="'KMSKS' region" evidence="8">
    <location>
        <begin position="263"/>
        <end position="267"/>
    </location>
</feature>
<feature type="binding site" evidence="8">
    <location>
        <position position="266"/>
    </location>
    <ligand>
        <name>ATP</name>
        <dbReference type="ChEBI" id="CHEBI:30616"/>
    </ligand>
</feature>
<protein>
    <recommendedName>
        <fullName evidence="8">Glutamate--tRNA ligase</fullName>
        <ecNumber evidence="8">6.1.1.17</ecNumber>
    </recommendedName>
    <alternativeName>
        <fullName evidence="8">Glutamyl-tRNA synthetase</fullName>
        <shortName evidence="8">GluRS</shortName>
    </alternativeName>
</protein>
<dbReference type="Gene3D" id="3.40.50.620">
    <property type="entry name" value="HUPs"/>
    <property type="match status" value="1"/>
</dbReference>
<dbReference type="InterPro" id="IPR020058">
    <property type="entry name" value="Glu/Gln-tRNA-synth_Ib_cat-dom"/>
</dbReference>
<evidence type="ECO:0000259" key="10">
    <source>
        <dbReference type="Pfam" id="PF19269"/>
    </source>
</evidence>
<dbReference type="EC" id="6.1.1.17" evidence="8"/>